<keyword evidence="9" id="KW-0347">Helicase</keyword>
<dbReference type="GO" id="GO:0005739">
    <property type="term" value="C:mitochondrion"/>
    <property type="evidence" value="ECO:0007669"/>
    <property type="project" value="TreeGrafter"/>
</dbReference>
<feature type="region of interest" description="Disordered" evidence="7">
    <location>
        <begin position="1"/>
        <end position="22"/>
    </location>
</feature>
<feature type="domain" description="Lipoyl-binding" evidence="8">
    <location>
        <begin position="100"/>
        <end position="136"/>
    </location>
</feature>
<evidence type="ECO:0000256" key="4">
    <source>
        <dbReference type="ARBA" id="ARBA00038880"/>
    </source>
</evidence>
<dbReference type="GO" id="GO:0004386">
    <property type="term" value="F:helicase activity"/>
    <property type="evidence" value="ECO:0007669"/>
    <property type="project" value="UniProtKB-KW"/>
</dbReference>
<dbReference type="Gene3D" id="2.40.50.100">
    <property type="match status" value="1"/>
</dbReference>
<keyword evidence="9" id="KW-0067">ATP-binding</keyword>
<dbReference type="InterPro" id="IPR011053">
    <property type="entry name" value="Single_hybrid_motif"/>
</dbReference>
<keyword evidence="9" id="KW-0378">Hydrolase</keyword>
<name>A0A0P1BT37_9BASI</name>
<dbReference type="PANTHER" id="PTHR43178:SF5">
    <property type="entry name" value="LIPOAMIDE ACYLTRANSFERASE COMPONENT OF BRANCHED-CHAIN ALPHA-KETO ACID DEHYDROGENASE COMPLEX, MITOCHONDRIAL"/>
    <property type="match status" value="1"/>
</dbReference>
<keyword evidence="2" id="KW-0808">Transferase</keyword>
<dbReference type="STRING" id="401625.A0A0P1BT37"/>
<keyword evidence="9" id="KW-0547">Nucleotide-binding</keyword>
<sequence length="136" mass="14851">MIRRCTSSAIEHAGTASTSKSSVLLTPPAARMGSAVNHRRQSSYERASARLLAPDCLNLTLSPKWKRHGLQLSDRLDAGKRELHSTSTTRATRVVDYLLADVGEGITECEIIKWFVAPANDVAEFDALVEVQSDKA</sequence>
<evidence type="ECO:0000259" key="8">
    <source>
        <dbReference type="Pfam" id="PF00364"/>
    </source>
</evidence>
<dbReference type="InterPro" id="IPR000089">
    <property type="entry name" value="Biotin_lipoyl"/>
</dbReference>
<evidence type="ECO:0000256" key="7">
    <source>
        <dbReference type="SAM" id="MobiDB-lite"/>
    </source>
</evidence>
<evidence type="ECO:0000256" key="1">
    <source>
        <dbReference type="ARBA" id="ARBA00001938"/>
    </source>
</evidence>
<dbReference type="GO" id="GO:0043754">
    <property type="term" value="F:dihydrolipoamide branched chain acyltransferase activity"/>
    <property type="evidence" value="ECO:0007669"/>
    <property type="project" value="UniProtKB-EC"/>
</dbReference>
<evidence type="ECO:0000256" key="3">
    <source>
        <dbReference type="ARBA" id="ARBA00023315"/>
    </source>
</evidence>
<dbReference type="EMBL" id="CCYA01000277">
    <property type="protein sequence ID" value="CEH19175.1"/>
    <property type="molecule type" value="Genomic_DNA"/>
</dbReference>
<keyword evidence="3" id="KW-0012">Acyltransferase</keyword>
<dbReference type="AlphaFoldDB" id="A0A0P1BT37"/>
<dbReference type="Proteomes" id="UP000054845">
    <property type="component" value="Unassembled WGS sequence"/>
</dbReference>
<dbReference type="SUPFAM" id="SSF51230">
    <property type="entry name" value="Single hybrid motif"/>
    <property type="match status" value="1"/>
</dbReference>
<evidence type="ECO:0000256" key="5">
    <source>
        <dbReference type="ARBA" id="ARBA00039275"/>
    </source>
</evidence>
<dbReference type="PANTHER" id="PTHR43178">
    <property type="entry name" value="DIHYDROLIPOAMIDE ACETYLTRANSFERASE COMPONENT OF PYRUVATE DEHYDROGENASE COMPLEX"/>
    <property type="match status" value="1"/>
</dbReference>
<evidence type="ECO:0000256" key="2">
    <source>
        <dbReference type="ARBA" id="ARBA00022679"/>
    </source>
</evidence>
<proteinExistence type="predicted"/>
<reference evidence="10" key="1">
    <citation type="submission" date="2014-09" db="EMBL/GenBank/DDBJ databases">
        <authorList>
            <person name="Sharma Rahul"/>
            <person name="Thines Marco"/>
        </authorList>
    </citation>
    <scope>NUCLEOTIDE SEQUENCE [LARGE SCALE GENOMIC DNA]</scope>
</reference>
<evidence type="ECO:0000313" key="9">
    <source>
        <dbReference type="EMBL" id="CEH19175.1"/>
    </source>
</evidence>
<comment type="cofactor">
    <cofactor evidence="1">
        <name>(R)-lipoate</name>
        <dbReference type="ChEBI" id="CHEBI:83088"/>
    </cofactor>
</comment>
<dbReference type="InterPro" id="IPR050743">
    <property type="entry name" value="2-oxoacid_DH_E2_comp"/>
</dbReference>
<evidence type="ECO:0000256" key="6">
    <source>
        <dbReference type="ARBA" id="ARBA00042008"/>
    </source>
</evidence>
<accession>A0A0P1BT37</accession>
<protein>
    <recommendedName>
        <fullName evidence="5">Lipoamide acyltransferase component of branched-chain alpha-keto acid dehydrogenase complex, mitochondrial</fullName>
        <ecNumber evidence="4">2.3.1.168</ecNumber>
    </recommendedName>
    <alternativeName>
        <fullName evidence="6">Branched-chain alpha-keto acid dehydrogenase complex component E2</fullName>
    </alternativeName>
</protein>
<evidence type="ECO:0000313" key="10">
    <source>
        <dbReference type="Proteomes" id="UP000054845"/>
    </source>
</evidence>
<dbReference type="EC" id="2.3.1.168" evidence="4"/>
<dbReference type="OrthoDB" id="15567at2759"/>
<dbReference type="CDD" id="cd06849">
    <property type="entry name" value="lipoyl_domain"/>
    <property type="match status" value="1"/>
</dbReference>
<keyword evidence="10" id="KW-1185">Reference proteome</keyword>
<dbReference type="GO" id="GO:0031405">
    <property type="term" value="F:lipoic acid binding"/>
    <property type="evidence" value="ECO:0007669"/>
    <property type="project" value="TreeGrafter"/>
</dbReference>
<organism evidence="9 10">
    <name type="scientific">Ceraceosorus bombacis</name>
    <dbReference type="NCBI Taxonomy" id="401625"/>
    <lineage>
        <taxon>Eukaryota</taxon>
        <taxon>Fungi</taxon>
        <taxon>Dikarya</taxon>
        <taxon>Basidiomycota</taxon>
        <taxon>Ustilaginomycotina</taxon>
        <taxon>Exobasidiomycetes</taxon>
        <taxon>Ceraceosorales</taxon>
        <taxon>Ceraceosoraceae</taxon>
        <taxon>Ceraceosorus</taxon>
    </lineage>
</organism>
<dbReference type="Pfam" id="PF00364">
    <property type="entry name" value="Biotin_lipoyl"/>
    <property type="match status" value="1"/>
</dbReference>
<dbReference type="GO" id="GO:0016407">
    <property type="term" value="F:acetyltransferase activity"/>
    <property type="evidence" value="ECO:0007669"/>
    <property type="project" value="TreeGrafter"/>
</dbReference>